<dbReference type="AlphaFoldDB" id="A0A7N9IDB9"/>
<dbReference type="PRINTS" id="PR02045">
    <property type="entry name" value="F138DOMAIN"/>
</dbReference>
<organism evidence="1 2">
    <name type="scientific">Macaca fascicularis</name>
    <name type="common">Crab-eating macaque</name>
    <name type="synonym">Cynomolgus monkey</name>
    <dbReference type="NCBI Taxonomy" id="9541"/>
    <lineage>
        <taxon>Eukaryota</taxon>
        <taxon>Metazoa</taxon>
        <taxon>Chordata</taxon>
        <taxon>Craniata</taxon>
        <taxon>Vertebrata</taxon>
        <taxon>Euteleostomi</taxon>
        <taxon>Mammalia</taxon>
        <taxon>Eutheria</taxon>
        <taxon>Euarchontoglires</taxon>
        <taxon>Primates</taxon>
        <taxon>Haplorrhini</taxon>
        <taxon>Catarrhini</taxon>
        <taxon>Cercopithecidae</taxon>
        <taxon>Cercopithecinae</taxon>
        <taxon>Macaca</taxon>
    </lineage>
</organism>
<evidence type="ECO:0000313" key="1">
    <source>
        <dbReference type="Ensembl" id="ENSMFAP00000054623.1"/>
    </source>
</evidence>
<evidence type="ECO:0000313" key="2">
    <source>
        <dbReference type="Proteomes" id="UP000233100"/>
    </source>
</evidence>
<dbReference type="PANTHER" id="PTHR46254:SF3">
    <property type="entry name" value="SECRETED PROTEIN"/>
    <property type="match status" value="1"/>
</dbReference>
<dbReference type="PANTHER" id="PTHR46254">
    <property type="entry name" value="PROTEIN GVQW1-RELATED"/>
    <property type="match status" value="1"/>
</dbReference>
<name>A0A7N9IDB9_MACFA</name>
<reference evidence="1" key="2">
    <citation type="submission" date="2025-08" db="UniProtKB">
        <authorList>
            <consortium name="Ensembl"/>
        </authorList>
    </citation>
    <scope>IDENTIFICATION</scope>
</reference>
<reference evidence="1" key="3">
    <citation type="submission" date="2025-09" db="UniProtKB">
        <authorList>
            <consortium name="Ensembl"/>
        </authorList>
    </citation>
    <scope>IDENTIFICATION</scope>
</reference>
<keyword evidence="2" id="KW-1185">Reference proteome</keyword>
<proteinExistence type="predicted"/>
<reference evidence="1 2" key="1">
    <citation type="submission" date="2013-03" db="EMBL/GenBank/DDBJ databases">
        <authorList>
            <person name="Warren W."/>
            <person name="Wilson R.K."/>
        </authorList>
    </citation>
    <scope>NUCLEOTIDE SEQUENCE</scope>
</reference>
<sequence length="104" mass="11473">FFFFLRRSSALLAQAGVQWRHLGSLQPPPPRFKQFSCLSPPSSWDFRCAPPCPANFVFLVETGFLHVGQASLELLTSSDLPASASQSAGITGMSHHAQPFFFLF</sequence>
<accession>A0A7N9IDB9</accession>
<protein>
    <submittedName>
        <fullName evidence="1">Uncharacterized protein</fullName>
    </submittedName>
</protein>
<dbReference type="Ensembl" id="ENSMFAT00000095127.1">
    <property type="protein sequence ID" value="ENSMFAP00000054623.1"/>
    <property type="gene ID" value="ENSMFAG00000047603.1"/>
</dbReference>
<dbReference type="Proteomes" id="UP000233100">
    <property type="component" value="Chromosome 11"/>
</dbReference>
<dbReference type="GeneTree" id="ENSGT00940000164709"/>